<keyword evidence="10" id="KW-0012">Acyltransferase</keyword>
<evidence type="ECO:0000256" key="11">
    <source>
        <dbReference type="SAM" id="Phobius"/>
    </source>
</evidence>
<dbReference type="SMART" id="SM00563">
    <property type="entry name" value="PlsC"/>
    <property type="match status" value="1"/>
</dbReference>
<keyword evidence="14" id="KW-1185">Reference proteome</keyword>
<keyword evidence="6 11" id="KW-1133">Transmembrane helix</keyword>
<name>A0ABR2CQ64_9ROSI</name>
<keyword evidence="8" id="KW-0443">Lipid metabolism</keyword>
<dbReference type="EMBL" id="JBBPBM010000046">
    <property type="protein sequence ID" value="KAK8521877.1"/>
    <property type="molecule type" value="Genomic_DNA"/>
</dbReference>
<evidence type="ECO:0000256" key="9">
    <source>
        <dbReference type="ARBA" id="ARBA00023264"/>
    </source>
</evidence>
<evidence type="ECO:0000256" key="5">
    <source>
        <dbReference type="ARBA" id="ARBA00022692"/>
    </source>
</evidence>
<feature type="transmembrane region" description="Helical" evidence="11">
    <location>
        <begin position="115"/>
        <end position="139"/>
    </location>
</feature>
<evidence type="ECO:0000256" key="3">
    <source>
        <dbReference type="ARBA" id="ARBA00022516"/>
    </source>
</evidence>
<protein>
    <recommendedName>
        <fullName evidence="12">Phospholipid/glycerol acyltransferase domain-containing protein</fullName>
    </recommendedName>
</protein>
<feature type="domain" description="Phospholipid/glycerol acyltransferase" evidence="12">
    <location>
        <begin position="379"/>
        <end position="480"/>
    </location>
</feature>
<evidence type="ECO:0000256" key="10">
    <source>
        <dbReference type="ARBA" id="ARBA00023315"/>
    </source>
</evidence>
<comment type="subcellular location">
    <subcellularLocation>
        <location evidence="1">Membrane</location>
        <topology evidence="1">Multi-pass membrane protein</topology>
    </subcellularLocation>
</comment>
<gene>
    <name evidence="13" type="ORF">V6N12_066456</name>
</gene>
<evidence type="ECO:0000256" key="4">
    <source>
        <dbReference type="ARBA" id="ARBA00022679"/>
    </source>
</evidence>
<dbReference type="Proteomes" id="UP001472677">
    <property type="component" value="Unassembled WGS sequence"/>
</dbReference>
<keyword evidence="8" id="KW-0594">Phospholipid biosynthesis</keyword>
<keyword evidence="4" id="KW-0808">Transferase</keyword>
<keyword evidence="7 11" id="KW-0472">Membrane</keyword>
<dbReference type="Pfam" id="PF01553">
    <property type="entry name" value="Acyltransferase"/>
    <property type="match status" value="1"/>
</dbReference>
<dbReference type="Pfam" id="PF23270">
    <property type="entry name" value="HAD_RAM2_N"/>
    <property type="match status" value="1"/>
</dbReference>
<comment type="caution">
    <text evidence="13">The sequence shown here is derived from an EMBL/GenBank/DDBJ whole genome shotgun (WGS) entry which is preliminary data.</text>
</comment>
<dbReference type="PANTHER" id="PTHR15486:SF62">
    <property type="entry name" value="GLYCEROL-3-PHOSPHATE ACYLTRANSFERASE 2-RELATED"/>
    <property type="match status" value="1"/>
</dbReference>
<evidence type="ECO:0000256" key="8">
    <source>
        <dbReference type="ARBA" id="ARBA00023209"/>
    </source>
</evidence>
<keyword evidence="3" id="KW-0444">Lipid biosynthesis</keyword>
<evidence type="ECO:0000256" key="1">
    <source>
        <dbReference type="ARBA" id="ARBA00004141"/>
    </source>
</evidence>
<evidence type="ECO:0000256" key="6">
    <source>
        <dbReference type="ARBA" id="ARBA00022989"/>
    </source>
</evidence>
<evidence type="ECO:0000313" key="14">
    <source>
        <dbReference type="Proteomes" id="UP001472677"/>
    </source>
</evidence>
<dbReference type="SUPFAM" id="SSF69593">
    <property type="entry name" value="Glycerol-3-phosphate (1)-acyltransferase"/>
    <property type="match status" value="1"/>
</dbReference>
<evidence type="ECO:0000313" key="13">
    <source>
        <dbReference type="EMBL" id="KAK8521877.1"/>
    </source>
</evidence>
<keyword evidence="5 11" id="KW-0812">Transmembrane</keyword>
<evidence type="ECO:0000259" key="12">
    <source>
        <dbReference type="SMART" id="SM00563"/>
    </source>
</evidence>
<dbReference type="CDD" id="cd06551">
    <property type="entry name" value="LPLAT"/>
    <property type="match status" value="1"/>
</dbReference>
<feature type="transmembrane region" description="Helical" evidence="11">
    <location>
        <begin position="317"/>
        <end position="338"/>
    </location>
</feature>
<accession>A0ABR2CQ64</accession>
<keyword evidence="9" id="KW-1208">Phospholipid metabolism</keyword>
<dbReference type="InterPro" id="IPR056462">
    <property type="entry name" value="HAD_RAM2/GPAT1-8"/>
</dbReference>
<reference evidence="13 14" key="1">
    <citation type="journal article" date="2024" name="G3 (Bethesda)">
        <title>Genome assembly of Hibiscus sabdariffa L. provides insights into metabolisms of medicinal natural products.</title>
        <authorList>
            <person name="Kim T."/>
        </authorList>
    </citation>
    <scope>NUCLEOTIDE SEQUENCE [LARGE SCALE GENOMIC DNA]</scope>
    <source>
        <strain evidence="13">TK-2024</strain>
        <tissue evidence="13">Old leaves</tissue>
    </source>
</reference>
<feature type="transmembrane region" description="Helical" evidence="11">
    <location>
        <begin position="35"/>
        <end position="53"/>
    </location>
</feature>
<dbReference type="PANTHER" id="PTHR15486">
    <property type="entry name" value="ANCIENT UBIQUITOUS PROTEIN"/>
    <property type="match status" value="1"/>
</dbReference>
<dbReference type="InterPro" id="IPR002123">
    <property type="entry name" value="Plipid/glycerol_acylTrfase"/>
</dbReference>
<proteinExistence type="inferred from homology"/>
<evidence type="ECO:0000256" key="7">
    <source>
        <dbReference type="ARBA" id="ARBA00023136"/>
    </source>
</evidence>
<evidence type="ECO:0000256" key="2">
    <source>
        <dbReference type="ARBA" id="ARBA00007937"/>
    </source>
</evidence>
<comment type="similarity">
    <text evidence="2">Belongs to the GPAT/DAPAT family.</text>
</comment>
<organism evidence="13 14">
    <name type="scientific">Hibiscus sabdariffa</name>
    <name type="common">roselle</name>
    <dbReference type="NCBI Taxonomy" id="183260"/>
    <lineage>
        <taxon>Eukaryota</taxon>
        <taxon>Viridiplantae</taxon>
        <taxon>Streptophyta</taxon>
        <taxon>Embryophyta</taxon>
        <taxon>Tracheophyta</taxon>
        <taxon>Spermatophyta</taxon>
        <taxon>Magnoliopsida</taxon>
        <taxon>eudicotyledons</taxon>
        <taxon>Gunneridae</taxon>
        <taxon>Pentapetalae</taxon>
        <taxon>rosids</taxon>
        <taxon>malvids</taxon>
        <taxon>Malvales</taxon>
        <taxon>Malvaceae</taxon>
        <taxon>Malvoideae</taxon>
        <taxon>Hibiscus</taxon>
    </lineage>
</organism>
<sequence>MSCTSGSNRVELTLYRGQHEYIFTQPSPLCWNSKMAKFFINYFSFFFFLYRVVSRQAKNPKALHRNASNILANQGKVLYHKYPSFAHRSNLSKDQTVVVFSVEEALLKSSSLFPYFMLVAFEACGLFRAFLLLALFPFLCLVSEDMGLKIMVFVCFFGVKTKSLRVGSAVLPKFFLEDVASETLEMLKKGGTRVGFSNIPQVMIESFLKDYLGIDFVVGREMKVLGGYFLGVMEEKKRSKDALETIIRSQQGPGSYRDVIGISSFKESLQYHLSSYCTEICLVRSADKRSWQHVPREEYMKPLIFHDGRLAFSPTPLATAVMFMWLPFGFFLSIIRAITGLMLPHKVSIPILAYTGFHLSLTSDSSLENLNITRKTKGRLYVCNHRTLLDPLYLSFSLQKDLTAVTYSLSRVSELLSPIKTVRLTRDRNRDGKMMGKLLKQGDLVVCPEGTTCREPYLLRFSPLFAEMSDDIVPVAMDSHVSMFHGTTAGGLKCLDPLFFIMNPRPSYRVQVLAGVSGASPCAGDSERSRFDVANHVQSEIGKALGFGCTRLTRRDKYLILAGNEGVVSKP</sequence>